<dbReference type="VEuPathDB" id="FungiDB:RhiirFUN_022404"/>
<sequence length="98" mass="11059">MSAKYFKEHFPPFKCKTHYELFNVEKQYIGKEEILVRTLTNNGEEPQKCNGGLPGGREGHRKQNCNGGTAVRANKAWKNKNVMERPPGGRAGHGKTKM</sequence>
<comment type="caution">
    <text evidence="2">The sequence shown here is derived from an EMBL/GenBank/DDBJ whole genome shotgun (WGS) entry which is preliminary data.</text>
</comment>
<dbReference type="Proteomes" id="UP000684084">
    <property type="component" value="Unassembled WGS sequence"/>
</dbReference>
<reference evidence="2" key="1">
    <citation type="submission" date="2020-05" db="EMBL/GenBank/DDBJ databases">
        <authorList>
            <person name="Rincon C."/>
            <person name="Sanders R I."/>
            <person name="Robbins C."/>
            <person name="Chaturvedi A."/>
        </authorList>
    </citation>
    <scope>NUCLEOTIDE SEQUENCE</scope>
    <source>
        <strain evidence="2">CHB12</strain>
    </source>
</reference>
<evidence type="ECO:0000313" key="2">
    <source>
        <dbReference type="EMBL" id="CAB5365570.1"/>
    </source>
</evidence>
<gene>
    <name evidence="2" type="ORF">CHRIB12_LOCUS10486</name>
</gene>
<feature type="region of interest" description="Disordered" evidence="1">
    <location>
        <begin position="42"/>
        <end position="98"/>
    </location>
</feature>
<name>A0A916E7M2_9GLOM</name>
<dbReference type="AlphaFoldDB" id="A0A916E7M2"/>
<organism evidence="2 3">
    <name type="scientific">Rhizophagus irregularis</name>
    <dbReference type="NCBI Taxonomy" id="588596"/>
    <lineage>
        <taxon>Eukaryota</taxon>
        <taxon>Fungi</taxon>
        <taxon>Fungi incertae sedis</taxon>
        <taxon>Mucoromycota</taxon>
        <taxon>Glomeromycotina</taxon>
        <taxon>Glomeromycetes</taxon>
        <taxon>Glomerales</taxon>
        <taxon>Glomeraceae</taxon>
        <taxon>Rhizophagus</taxon>
    </lineage>
</organism>
<protein>
    <submittedName>
        <fullName evidence="2">Uncharacterized protein</fullName>
    </submittedName>
</protein>
<evidence type="ECO:0000256" key="1">
    <source>
        <dbReference type="SAM" id="MobiDB-lite"/>
    </source>
</evidence>
<accession>A0A916E7M2</accession>
<proteinExistence type="predicted"/>
<evidence type="ECO:0000313" key="3">
    <source>
        <dbReference type="Proteomes" id="UP000684084"/>
    </source>
</evidence>
<dbReference type="OrthoDB" id="2304813at2759"/>
<dbReference type="EMBL" id="CAGKOT010000021">
    <property type="protein sequence ID" value="CAB5365570.1"/>
    <property type="molecule type" value="Genomic_DNA"/>
</dbReference>